<organism evidence="14 15">
    <name type="scientific">Chiloscyllium punctatum</name>
    <name type="common">Brownbanded bambooshark</name>
    <name type="synonym">Hemiscyllium punctatum</name>
    <dbReference type="NCBI Taxonomy" id="137246"/>
    <lineage>
        <taxon>Eukaryota</taxon>
        <taxon>Metazoa</taxon>
        <taxon>Chordata</taxon>
        <taxon>Craniata</taxon>
        <taxon>Vertebrata</taxon>
        <taxon>Chondrichthyes</taxon>
        <taxon>Elasmobranchii</taxon>
        <taxon>Galeomorphii</taxon>
        <taxon>Galeoidea</taxon>
        <taxon>Orectolobiformes</taxon>
        <taxon>Hemiscylliidae</taxon>
        <taxon>Chiloscyllium</taxon>
    </lineage>
</organism>
<evidence type="ECO:0000256" key="3">
    <source>
        <dbReference type="ARBA" id="ARBA00022475"/>
    </source>
</evidence>
<dbReference type="Gene3D" id="4.10.1240.10">
    <property type="entry name" value="GPCR, family 2, extracellular hormone receptor domain"/>
    <property type="match status" value="1"/>
</dbReference>
<keyword evidence="8" id="KW-0675">Receptor</keyword>
<dbReference type="GO" id="GO:0005886">
    <property type="term" value="C:plasma membrane"/>
    <property type="evidence" value="ECO:0007669"/>
    <property type="project" value="UniProtKB-SubCell"/>
</dbReference>
<evidence type="ECO:0000256" key="7">
    <source>
        <dbReference type="ARBA" id="ARBA00023136"/>
    </source>
</evidence>
<evidence type="ECO:0008006" key="16">
    <source>
        <dbReference type="Google" id="ProtNLM"/>
    </source>
</evidence>
<dbReference type="InterPro" id="IPR050332">
    <property type="entry name" value="GPCR_2"/>
</dbReference>
<dbReference type="PROSITE" id="PS50227">
    <property type="entry name" value="G_PROTEIN_RECEP_F2_3"/>
    <property type="match status" value="1"/>
</dbReference>
<proteinExistence type="inferred from homology"/>
<dbReference type="PANTHER" id="PTHR45620:SF36">
    <property type="match status" value="1"/>
</dbReference>
<reference evidence="14 15" key="1">
    <citation type="journal article" date="2018" name="Nat. Ecol. Evol.">
        <title>Shark genomes provide insights into elasmobranch evolution and the origin of vertebrates.</title>
        <authorList>
            <person name="Hara Y"/>
            <person name="Yamaguchi K"/>
            <person name="Onimaru K"/>
            <person name="Kadota M"/>
            <person name="Koyanagi M"/>
            <person name="Keeley SD"/>
            <person name="Tatsumi K"/>
            <person name="Tanaka K"/>
            <person name="Motone F"/>
            <person name="Kageyama Y"/>
            <person name="Nozu R"/>
            <person name="Adachi N"/>
            <person name="Nishimura O"/>
            <person name="Nakagawa R"/>
            <person name="Tanegashima C"/>
            <person name="Kiyatake I"/>
            <person name="Matsumoto R"/>
            <person name="Murakumo K"/>
            <person name="Nishida K"/>
            <person name="Terakita A"/>
            <person name="Kuratani S"/>
            <person name="Sato K"/>
            <person name="Hyodo S Kuraku.S."/>
        </authorList>
    </citation>
    <scope>NUCLEOTIDE SEQUENCE [LARGE SCALE GENOMIC DNA]</scope>
</reference>
<dbReference type="Pfam" id="PF00002">
    <property type="entry name" value="7tm_2"/>
    <property type="match status" value="1"/>
</dbReference>
<dbReference type="InterPro" id="IPR017981">
    <property type="entry name" value="GPCR_2-like_7TM"/>
</dbReference>
<evidence type="ECO:0000313" key="15">
    <source>
        <dbReference type="Proteomes" id="UP000287033"/>
    </source>
</evidence>
<protein>
    <recommendedName>
        <fullName evidence="16">G-protein coupled receptors family 2 profile 2 domain-containing protein</fullName>
    </recommendedName>
</protein>
<evidence type="ECO:0000256" key="10">
    <source>
        <dbReference type="ARBA" id="ARBA00023224"/>
    </source>
</evidence>
<feature type="transmembrane region" description="Helical" evidence="11">
    <location>
        <begin position="105"/>
        <end position="124"/>
    </location>
</feature>
<sequence length="159" mass="18302">MSRTSQPKGVVCNRTFDKYACWPDGLPNTIVNVSCPWYLPWYNTVQDGFVFRKCGPDGNWVMDSIRQPWRDSSQCKDDPKDDRAQTAAGCRTAQVLMQYCIGANYYWLLIEGIYLHNLLVIAVFSEKSYFNIYLCIGWGAPVLFVVPWVVVKYLYENTG</sequence>
<evidence type="ECO:0000256" key="9">
    <source>
        <dbReference type="ARBA" id="ARBA00023180"/>
    </source>
</evidence>
<keyword evidence="3" id="KW-1003">Cell membrane</keyword>
<evidence type="ECO:0000256" key="1">
    <source>
        <dbReference type="ARBA" id="ARBA00004651"/>
    </source>
</evidence>
<evidence type="ECO:0000313" key="14">
    <source>
        <dbReference type="EMBL" id="GCC21155.1"/>
    </source>
</evidence>
<dbReference type="GO" id="GO:0004967">
    <property type="term" value="F:glucagon receptor activity"/>
    <property type="evidence" value="ECO:0007669"/>
    <property type="project" value="TreeGrafter"/>
</dbReference>
<evidence type="ECO:0000256" key="8">
    <source>
        <dbReference type="ARBA" id="ARBA00023170"/>
    </source>
</evidence>
<evidence type="ECO:0000259" key="13">
    <source>
        <dbReference type="PROSITE" id="PS50261"/>
    </source>
</evidence>
<evidence type="ECO:0000256" key="5">
    <source>
        <dbReference type="ARBA" id="ARBA00022989"/>
    </source>
</evidence>
<evidence type="ECO:0000259" key="12">
    <source>
        <dbReference type="PROSITE" id="PS50227"/>
    </source>
</evidence>
<evidence type="ECO:0000256" key="4">
    <source>
        <dbReference type="ARBA" id="ARBA00022692"/>
    </source>
</evidence>
<keyword evidence="9" id="KW-0325">Glycoprotein</keyword>
<feature type="domain" description="G-protein coupled receptors family 2 profile 2" evidence="13">
    <location>
        <begin position="89"/>
        <end position="159"/>
    </location>
</feature>
<dbReference type="InterPro" id="IPR017983">
    <property type="entry name" value="GPCR_2_secretin-like_CS"/>
</dbReference>
<dbReference type="PRINTS" id="PR00249">
    <property type="entry name" value="GPCRSECRETIN"/>
</dbReference>
<comment type="subcellular location">
    <subcellularLocation>
        <location evidence="1">Cell membrane</location>
        <topology evidence="1">Multi-pass membrane protein</topology>
    </subcellularLocation>
</comment>
<dbReference type="InterPro" id="IPR000832">
    <property type="entry name" value="GPCR_2_secretin-like"/>
</dbReference>
<dbReference type="PROSITE" id="PS50261">
    <property type="entry name" value="G_PROTEIN_RECEP_F2_4"/>
    <property type="match status" value="1"/>
</dbReference>
<evidence type="ECO:0000256" key="6">
    <source>
        <dbReference type="ARBA" id="ARBA00023040"/>
    </source>
</evidence>
<accession>A0A401RSM7</accession>
<dbReference type="SMART" id="SM00008">
    <property type="entry name" value="HormR"/>
    <property type="match status" value="1"/>
</dbReference>
<dbReference type="Gene3D" id="1.20.1070.10">
    <property type="entry name" value="Rhodopsin 7-helix transmembrane proteins"/>
    <property type="match status" value="1"/>
</dbReference>
<gene>
    <name evidence="14" type="ORF">chiPu_0019622</name>
</gene>
<dbReference type="STRING" id="137246.A0A401RSM7"/>
<dbReference type="AlphaFoldDB" id="A0A401RSM7"/>
<dbReference type="SUPFAM" id="SSF111418">
    <property type="entry name" value="Hormone receptor domain"/>
    <property type="match status" value="1"/>
</dbReference>
<dbReference type="PANTHER" id="PTHR45620">
    <property type="entry name" value="PDF RECEPTOR-LIKE PROTEIN-RELATED"/>
    <property type="match status" value="1"/>
</dbReference>
<keyword evidence="6" id="KW-0297">G-protein coupled receptor</keyword>
<dbReference type="InterPro" id="IPR036445">
    <property type="entry name" value="GPCR_2_extracell_dom_sf"/>
</dbReference>
<evidence type="ECO:0000256" key="11">
    <source>
        <dbReference type="SAM" id="Phobius"/>
    </source>
</evidence>
<evidence type="ECO:0000256" key="2">
    <source>
        <dbReference type="ARBA" id="ARBA00005314"/>
    </source>
</evidence>
<keyword evidence="10" id="KW-0807">Transducer</keyword>
<name>A0A401RSM7_CHIPU</name>
<keyword evidence="7 11" id="KW-0472">Membrane</keyword>
<dbReference type="PROSITE" id="PS00649">
    <property type="entry name" value="G_PROTEIN_RECEP_F2_1"/>
    <property type="match status" value="1"/>
</dbReference>
<dbReference type="Proteomes" id="UP000287033">
    <property type="component" value="Unassembled WGS sequence"/>
</dbReference>
<dbReference type="EMBL" id="BEZZ01002082">
    <property type="protein sequence ID" value="GCC21155.1"/>
    <property type="molecule type" value="Genomic_DNA"/>
</dbReference>
<dbReference type="OrthoDB" id="5967113at2759"/>
<dbReference type="InterPro" id="IPR001879">
    <property type="entry name" value="GPCR_2_extracellular_dom"/>
</dbReference>
<feature type="domain" description="G-protein coupled receptors family 2 profile 1" evidence="12">
    <location>
        <begin position="1"/>
        <end position="79"/>
    </location>
</feature>
<feature type="transmembrane region" description="Helical" evidence="11">
    <location>
        <begin position="130"/>
        <end position="155"/>
    </location>
</feature>
<keyword evidence="5 11" id="KW-1133">Transmembrane helix</keyword>
<dbReference type="GO" id="GO:0007189">
    <property type="term" value="P:adenylate cyclase-activating G protein-coupled receptor signaling pathway"/>
    <property type="evidence" value="ECO:0007669"/>
    <property type="project" value="TreeGrafter"/>
</dbReference>
<dbReference type="GO" id="GO:0007166">
    <property type="term" value="P:cell surface receptor signaling pathway"/>
    <property type="evidence" value="ECO:0007669"/>
    <property type="project" value="InterPro"/>
</dbReference>
<dbReference type="OMA" id="CLFENIX"/>
<keyword evidence="15" id="KW-1185">Reference proteome</keyword>
<dbReference type="Pfam" id="PF02793">
    <property type="entry name" value="HRM"/>
    <property type="match status" value="1"/>
</dbReference>
<keyword evidence="4 11" id="KW-0812">Transmembrane</keyword>
<dbReference type="GO" id="GO:0017046">
    <property type="term" value="F:peptide hormone binding"/>
    <property type="evidence" value="ECO:0007669"/>
    <property type="project" value="TreeGrafter"/>
</dbReference>
<comment type="caution">
    <text evidence="14">The sequence shown here is derived from an EMBL/GenBank/DDBJ whole genome shotgun (WGS) entry which is preliminary data.</text>
</comment>
<comment type="similarity">
    <text evidence="2">Belongs to the G-protein coupled receptor 2 family.</text>
</comment>